<keyword evidence="4" id="KW-0804">Transcription</keyword>
<dbReference type="GO" id="GO:0000160">
    <property type="term" value="P:phosphorelay signal transduction system"/>
    <property type="evidence" value="ECO:0007669"/>
    <property type="project" value="InterPro"/>
</dbReference>
<dbReference type="GO" id="GO:0003677">
    <property type="term" value="F:DNA binding"/>
    <property type="evidence" value="ECO:0007669"/>
    <property type="project" value="UniProtKB-UniRule"/>
</dbReference>
<feature type="domain" description="OmpR/PhoB-type" evidence="7">
    <location>
        <begin position="1"/>
        <end position="94"/>
    </location>
</feature>
<dbReference type="Gene3D" id="1.25.40.10">
    <property type="entry name" value="Tetratricopeptide repeat domain"/>
    <property type="match status" value="2"/>
</dbReference>
<evidence type="ECO:0000256" key="3">
    <source>
        <dbReference type="ARBA" id="ARBA00023125"/>
    </source>
</evidence>
<name>A0A563F2M7_9PSEU</name>
<evidence type="ECO:0000313" key="9">
    <source>
        <dbReference type="Proteomes" id="UP000316639"/>
    </source>
</evidence>
<dbReference type="Pfam" id="PF13424">
    <property type="entry name" value="TPR_12"/>
    <property type="match status" value="1"/>
</dbReference>
<dbReference type="InterPro" id="IPR016032">
    <property type="entry name" value="Sig_transdc_resp-reg_C-effctor"/>
</dbReference>
<keyword evidence="9" id="KW-1185">Reference proteome</keyword>
<dbReference type="EMBL" id="VOBR01000001">
    <property type="protein sequence ID" value="TWP54011.1"/>
    <property type="molecule type" value="Genomic_DNA"/>
</dbReference>
<dbReference type="PROSITE" id="PS51755">
    <property type="entry name" value="OMPR_PHOB"/>
    <property type="match status" value="1"/>
</dbReference>
<dbReference type="SMART" id="SM00028">
    <property type="entry name" value="TPR"/>
    <property type="match status" value="5"/>
</dbReference>
<feature type="compositionally biased region" description="Basic and acidic residues" evidence="6">
    <location>
        <begin position="910"/>
        <end position="932"/>
    </location>
</feature>
<dbReference type="SMART" id="SM00862">
    <property type="entry name" value="Trans_reg_C"/>
    <property type="match status" value="1"/>
</dbReference>
<evidence type="ECO:0000256" key="6">
    <source>
        <dbReference type="SAM" id="MobiDB-lite"/>
    </source>
</evidence>
<dbReference type="SUPFAM" id="SSF48452">
    <property type="entry name" value="TPR-like"/>
    <property type="match status" value="3"/>
</dbReference>
<dbReference type="OrthoDB" id="3275754at2"/>
<evidence type="ECO:0000256" key="2">
    <source>
        <dbReference type="ARBA" id="ARBA00023015"/>
    </source>
</evidence>
<evidence type="ECO:0000256" key="1">
    <source>
        <dbReference type="ARBA" id="ARBA00005820"/>
    </source>
</evidence>
<dbReference type="Gene3D" id="1.10.10.10">
    <property type="entry name" value="Winged helix-like DNA-binding domain superfamily/Winged helix DNA-binding domain"/>
    <property type="match status" value="1"/>
</dbReference>
<dbReference type="GO" id="GO:0006355">
    <property type="term" value="P:regulation of DNA-templated transcription"/>
    <property type="evidence" value="ECO:0007669"/>
    <property type="project" value="InterPro"/>
</dbReference>
<evidence type="ECO:0000256" key="4">
    <source>
        <dbReference type="ARBA" id="ARBA00023163"/>
    </source>
</evidence>
<dbReference type="SUPFAM" id="SSF46894">
    <property type="entry name" value="C-terminal effector domain of the bipartite response regulators"/>
    <property type="match status" value="1"/>
</dbReference>
<gene>
    <name evidence="8" type="ORF">FKR81_00080</name>
</gene>
<dbReference type="PANTHER" id="PTHR35807:SF1">
    <property type="entry name" value="TRANSCRIPTIONAL REGULATOR REDD"/>
    <property type="match status" value="1"/>
</dbReference>
<dbReference type="AlphaFoldDB" id="A0A563F2M7"/>
<dbReference type="InterPro" id="IPR001867">
    <property type="entry name" value="OmpR/PhoB-type_DNA-bd"/>
</dbReference>
<dbReference type="CDD" id="cd15831">
    <property type="entry name" value="BTAD"/>
    <property type="match status" value="1"/>
</dbReference>
<protein>
    <submittedName>
        <fullName evidence="8">Transcriptional regulator, SARP family protein</fullName>
    </submittedName>
</protein>
<dbReference type="InterPro" id="IPR005158">
    <property type="entry name" value="BTAD"/>
</dbReference>
<keyword evidence="2" id="KW-0805">Transcription regulation</keyword>
<dbReference type="Gene3D" id="3.40.50.300">
    <property type="entry name" value="P-loop containing nucleotide triphosphate hydrolases"/>
    <property type="match status" value="1"/>
</dbReference>
<dbReference type="InterPro" id="IPR019734">
    <property type="entry name" value="TPR_rpt"/>
</dbReference>
<comment type="similarity">
    <text evidence="1">Belongs to the AfsR/DnrI/RedD regulatory family.</text>
</comment>
<dbReference type="SUPFAM" id="SSF52540">
    <property type="entry name" value="P-loop containing nucleoside triphosphate hydrolases"/>
    <property type="match status" value="1"/>
</dbReference>
<organism evidence="8 9">
    <name type="scientific">Lentzea tibetensis</name>
    <dbReference type="NCBI Taxonomy" id="2591470"/>
    <lineage>
        <taxon>Bacteria</taxon>
        <taxon>Bacillati</taxon>
        <taxon>Actinomycetota</taxon>
        <taxon>Actinomycetes</taxon>
        <taxon>Pseudonocardiales</taxon>
        <taxon>Pseudonocardiaceae</taxon>
        <taxon>Lentzea</taxon>
    </lineage>
</organism>
<feature type="region of interest" description="Disordered" evidence="6">
    <location>
        <begin position="910"/>
        <end position="943"/>
    </location>
</feature>
<dbReference type="RefSeq" id="WP_146348794.1">
    <property type="nucleotide sequence ID" value="NZ_VOBR01000001.1"/>
</dbReference>
<evidence type="ECO:0000259" key="7">
    <source>
        <dbReference type="PROSITE" id="PS51755"/>
    </source>
</evidence>
<dbReference type="CDD" id="cd00383">
    <property type="entry name" value="trans_reg_C"/>
    <property type="match status" value="1"/>
</dbReference>
<dbReference type="InterPro" id="IPR036388">
    <property type="entry name" value="WH-like_DNA-bd_sf"/>
</dbReference>
<sequence>MAVALGLLGEVTAHIDGRAVELGPPRQRCVLAALTVDAGRVVPVEQLMQRVWGADTPRRGRETLHSHISRLRHALVVADGVAIVLRSGGYALVVDQAERAVDLHRFRDLCARARGADDAHAVALLTEAVALPRGEPLTGLSGQWAEAERDRLRQELLSARHDLVDARLRVGDGEELVVELAARTAQHPLDERVAGQYLLALHRAGRSADALEHYQRLRERLVEELGTDPSDPLQQLHQRILAADSSLSAPSGGGKVEPAVVPRQLPAAPPHFVGRDTDLAALTATLAEAEQGRTVVISAIGGAGGIGKTWLAVHWANRHRDRFPDGQLFVDLRGFSPDGAPMAPIVAVRGFLDALGADPGRIPVDPQAQAGLLRSLLAQKRMLIVLDNAADAEQVAPLLPGGDSCTVVVTSRRTLTGLITRNGAHHLALDTLSGDEARAFLTRRLGAARVAAEPKAVEELIGLCGGFPLALGIIASRAHTHPHVPLAEFGADLRNLGLGALEDDDPTANLPTVLSWSYRTLTTQQQIMFGLLGIAPGPDITLPAAASLTSLPADQAAKVLRDLEEASLLSRDTHGRFAMHDLIRHYATNTAHKQLSHDVRDAALRRVVDFYLHTAHTADRLLHPHRDPIRLDPPAPRADPHLLPDDSAALAWMDIHHPHLLAAQHIAAAHHRHQAVWHLAWVLTTFHRRRGHRHDALAVWQAAADAADHLSDPTTRISIQRFIGLAHAELEQHGQAIGHLHQALALAKHHHEPAEQAHTHQILAWVWELRGDGRESLKHARHALGHYRALDQPVWEADALNGVGWAAARLGDYDTARDHCQAALTLHQHHHDPDGEAATLDSLGFIEHHAGHPYQAIHHYQQSLTLLRTLGNTVRAADTLDNLGHPHAACGQHRQARLVWQEALELYRDQERGEDADRVQRQLDALQTHEDGDQPAPPADSPS</sequence>
<evidence type="ECO:0000256" key="5">
    <source>
        <dbReference type="PROSITE-ProRule" id="PRU01091"/>
    </source>
</evidence>
<accession>A0A563F2M7</accession>
<feature type="DNA-binding region" description="OmpR/PhoB-type" evidence="5">
    <location>
        <begin position="1"/>
        <end position="94"/>
    </location>
</feature>
<dbReference type="SMART" id="SM01043">
    <property type="entry name" value="BTAD"/>
    <property type="match status" value="1"/>
</dbReference>
<proteinExistence type="inferred from homology"/>
<dbReference type="PRINTS" id="PR00364">
    <property type="entry name" value="DISEASERSIST"/>
</dbReference>
<dbReference type="InterPro" id="IPR011990">
    <property type="entry name" value="TPR-like_helical_dom_sf"/>
</dbReference>
<comment type="caution">
    <text evidence="8">The sequence shown here is derived from an EMBL/GenBank/DDBJ whole genome shotgun (WGS) entry which is preliminary data.</text>
</comment>
<dbReference type="GO" id="GO:0043531">
    <property type="term" value="F:ADP binding"/>
    <property type="evidence" value="ECO:0007669"/>
    <property type="project" value="InterPro"/>
</dbReference>
<dbReference type="InterPro" id="IPR051677">
    <property type="entry name" value="AfsR-DnrI-RedD_regulator"/>
</dbReference>
<keyword evidence="3 5" id="KW-0238">DNA-binding</keyword>
<dbReference type="Pfam" id="PF03704">
    <property type="entry name" value="BTAD"/>
    <property type="match status" value="1"/>
</dbReference>
<evidence type="ECO:0000313" key="8">
    <source>
        <dbReference type="EMBL" id="TWP54011.1"/>
    </source>
</evidence>
<dbReference type="Pfam" id="PF00486">
    <property type="entry name" value="Trans_reg_C"/>
    <property type="match status" value="1"/>
</dbReference>
<reference evidence="8 9" key="1">
    <citation type="submission" date="2019-07" db="EMBL/GenBank/DDBJ databases">
        <title>Lentzea xizangensis sp. nov., isolated from Qinghai-Tibetan Plateau Soils.</title>
        <authorList>
            <person name="Huang J."/>
        </authorList>
    </citation>
    <scope>NUCLEOTIDE SEQUENCE [LARGE SCALE GENOMIC DNA]</scope>
    <source>
        <strain evidence="8 9">FXJ1.1311</strain>
    </source>
</reference>
<dbReference type="InterPro" id="IPR027417">
    <property type="entry name" value="P-loop_NTPase"/>
</dbReference>
<dbReference type="PANTHER" id="PTHR35807">
    <property type="entry name" value="TRANSCRIPTIONAL REGULATOR REDD-RELATED"/>
    <property type="match status" value="1"/>
</dbReference>
<dbReference type="Proteomes" id="UP000316639">
    <property type="component" value="Unassembled WGS sequence"/>
</dbReference>